<name>A0ABX8B1E7_9BACT</name>
<evidence type="ECO:0000259" key="7">
    <source>
        <dbReference type="PROSITE" id="PS50928"/>
    </source>
</evidence>
<comment type="caution">
    <text evidence="6">Lacks conserved residue(s) required for the propagation of feature annotation.</text>
</comment>
<keyword evidence="2 5" id="KW-0812">Transmembrane</keyword>
<accession>A0ABX8B1E7</accession>
<feature type="transmembrane region" description="Helical" evidence="5">
    <location>
        <begin position="264"/>
        <end position="287"/>
    </location>
</feature>
<feature type="transmembrane region" description="Helical" evidence="5">
    <location>
        <begin position="69"/>
        <end position="98"/>
    </location>
</feature>
<evidence type="ECO:0000256" key="3">
    <source>
        <dbReference type="ARBA" id="ARBA00022989"/>
    </source>
</evidence>
<dbReference type="CDD" id="cd06261">
    <property type="entry name" value="TM_PBP2"/>
    <property type="match status" value="1"/>
</dbReference>
<organism evidence="8 9">
    <name type="scientific">Chloracidobacterium sp. N</name>
    <dbReference type="NCBI Taxonomy" id="2821540"/>
    <lineage>
        <taxon>Bacteria</taxon>
        <taxon>Pseudomonadati</taxon>
        <taxon>Acidobacteriota</taxon>
        <taxon>Terriglobia</taxon>
        <taxon>Terriglobales</taxon>
        <taxon>Acidobacteriaceae</taxon>
        <taxon>Chloracidobacterium</taxon>
        <taxon>Chloracidobacterium aggregatum</taxon>
    </lineage>
</organism>
<dbReference type="PANTHER" id="PTHR42727">
    <property type="entry name" value="PHOSPHATE TRANSPORT SYSTEM PERMEASE PROTEIN"/>
    <property type="match status" value="1"/>
</dbReference>
<evidence type="ECO:0000313" key="9">
    <source>
        <dbReference type="Proteomes" id="UP000677668"/>
    </source>
</evidence>
<keyword evidence="5" id="KW-0813">Transport</keyword>
<feature type="transmembrane region" description="Helical" evidence="5">
    <location>
        <begin position="195"/>
        <end position="214"/>
    </location>
</feature>
<dbReference type="Pfam" id="PF00528">
    <property type="entry name" value="BPD_transp_1"/>
    <property type="match status" value="1"/>
</dbReference>
<feature type="transmembrane region" description="Helical" evidence="5">
    <location>
        <begin position="118"/>
        <end position="139"/>
    </location>
</feature>
<dbReference type="RefSeq" id="WP_211422707.1">
    <property type="nucleotide sequence ID" value="NZ_CP072642.1"/>
</dbReference>
<dbReference type="Proteomes" id="UP000677668">
    <property type="component" value="Chromosome 1"/>
</dbReference>
<dbReference type="PROSITE" id="PS50928">
    <property type="entry name" value="ABC_TM1"/>
    <property type="match status" value="1"/>
</dbReference>
<comment type="function">
    <text evidence="6">Part of the binding-protein-dependent transport system for phosphate; probably responsible for the translocation of the substrate across the membrane.</text>
</comment>
<dbReference type="EMBL" id="CP072642">
    <property type="protein sequence ID" value="QUV94412.1"/>
    <property type="molecule type" value="Genomic_DNA"/>
</dbReference>
<protein>
    <recommendedName>
        <fullName evidence="6">Phosphate transport system permease protein</fullName>
    </recommendedName>
</protein>
<evidence type="ECO:0000256" key="5">
    <source>
        <dbReference type="RuleBase" id="RU363032"/>
    </source>
</evidence>
<feature type="domain" description="ABC transmembrane type-1" evidence="7">
    <location>
        <begin position="75"/>
        <end position="287"/>
    </location>
</feature>
<comment type="subcellular location">
    <subcellularLocation>
        <location evidence="1 5">Cell membrane</location>
        <topology evidence="1 5">Multi-pass membrane protein</topology>
    </subcellularLocation>
</comment>
<dbReference type="Gene3D" id="1.10.3720.10">
    <property type="entry name" value="MetI-like"/>
    <property type="match status" value="1"/>
</dbReference>
<keyword evidence="3 5" id="KW-1133">Transmembrane helix</keyword>
<dbReference type="InterPro" id="IPR011864">
    <property type="entry name" value="Phosphate_PstC"/>
</dbReference>
<proteinExistence type="inferred from homology"/>
<keyword evidence="6" id="KW-0592">Phosphate transport</keyword>
<evidence type="ECO:0000256" key="1">
    <source>
        <dbReference type="ARBA" id="ARBA00004651"/>
    </source>
</evidence>
<sequence>MPKRQRSWRNWWETGIEWLLAGAALVAVLTTLGIAAVLIGESLPFFRVVSWRSFLTDTQWTPLFAEPRFGIGVLLSGTITSSAVALAVAIPCGTWLALYLSEFATGRFRESVKPILELLAGVPTVVFGYFALYTVTPLLQKLWPALPGFNLLSAGLVMGVMIVPYVASLSEDALRAVPMSLREGAYALGATRLQAAWQVVLPAAFSGVAASYVLGVSRAIGETMIVAIAAGQQPRLTFNPLEPAATVTTYIVQVSKGDVPYGSLGYRTIFAAALVLFILTLVFNLAADWVRRRQRVQGCVL</sequence>
<reference evidence="8 9" key="1">
    <citation type="submission" date="2021-03" db="EMBL/GenBank/DDBJ databases">
        <title>Genomic and phenotypic characterization of Chloracidobacterium isolates provides evidence for multiple species.</title>
        <authorList>
            <person name="Saini M.K."/>
            <person name="Costas A.M.G."/>
            <person name="Tank M."/>
            <person name="Bryant D.A."/>
        </authorList>
    </citation>
    <scope>NUCLEOTIDE SEQUENCE [LARGE SCALE GENOMIC DNA]</scope>
    <source>
        <strain evidence="8 9">N</strain>
    </source>
</reference>
<evidence type="ECO:0000256" key="4">
    <source>
        <dbReference type="ARBA" id="ARBA00023136"/>
    </source>
</evidence>
<dbReference type="NCBIfam" id="TIGR02138">
    <property type="entry name" value="phosphate_pstC"/>
    <property type="match status" value="1"/>
</dbReference>
<evidence type="ECO:0000256" key="6">
    <source>
        <dbReference type="RuleBase" id="RU363054"/>
    </source>
</evidence>
<keyword evidence="4 5" id="KW-0472">Membrane</keyword>
<gene>
    <name evidence="8" type="primary">pstC</name>
    <name evidence="8" type="ORF">J8C05_02910</name>
</gene>
<dbReference type="InterPro" id="IPR035906">
    <property type="entry name" value="MetI-like_sf"/>
</dbReference>
<comment type="similarity">
    <text evidence="6">Belongs to the binding-protein-dependent transport system permease family. CysTW subfamily.</text>
</comment>
<dbReference type="PANTHER" id="PTHR42727:SF1">
    <property type="entry name" value="PHOSPHATE TRANSPORT SYSTEM PERMEASE"/>
    <property type="match status" value="1"/>
</dbReference>
<evidence type="ECO:0000256" key="2">
    <source>
        <dbReference type="ARBA" id="ARBA00022692"/>
    </source>
</evidence>
<evidence type="ECO:0000313" key="8">
    <source>
        <dbReference type="EMBL" id="QUV94412.1"/>
    </source>
</evidence>
<feature type="transmembrane region" description="Helical" evidence="5">
    <location>
        <begin position="151"/>
        <end position="174"/>
    </location>
</feature>
<keyword evidence="6" id="KW-1003">Cell membrane</keyword>
<dbReference type="InterPro" id="IPR000515">
    <property type="entry name" value="MetI-like"/>
</dbReference>
<dbReference type="SUPFAM" id="SSF161098">
    <property type="entry name" value="MetI-like"/>
    <property type="match status" value="1"/>
</dbReference>
<keyword evidence="9" id="KW-1185">Reference proteome</keyword>